<evidence type="ECO:0000259" key="1">
    <source>
        <dbReference type="Pfam" id="PF00534"/>
    </source>
</evidence>
<sequence>MGKHLLIYDVDWWILGYKARIIQKYHPQLEIIAEKKMKQLIKEEGAEAINREYDVISTLSIGTAAHLLKKKVRIDSSQVGGFNYFTTNIHTFKEWEERIKPNYPFIRQTLKKIDRLGAISPNLTEILRKYAPQTEYIRHFVDSDHFKPMEDKKPPHEEPFVIGWVGNKRRIGKNYETLYQPIVEAFKDNPAVAFIESTKENMRSIEEMPVLYNSFDLLLVTSANEGGPAPAMEAYSCGIPVLSTNVGYVKTAASPEAQSLILNSDNPKEFIEKITFLLSNRQQLKELGIGARENILKSWTVEKTINDWLTTLFNITREEER</sequence>
<name>A0ABT9ZVV0_9BACI</name>
<dbReference type="Proteomes" id="UP001230005">
    <property type="component" value="Unassembled WGS sequence"/>
</dbReference>
<evidence type="ECO:0000313" key="3">
    <source>
        <dbReference type="Proteomes" id="UP001230005"/>
    </source>
</evidence>
<dbReference type="InterPro" id="IPR001296">
    <property type="entry name" value="Glyco_trans_1"/>
</dbReference>
<dbReference type="PANTHER" id="PTHR12526">
    <property type="entry name" value="GLYCOSYLTRANSFERASE"/>
    <property type="match status" value="1"/>
</dbReference>
<reference evidence="2 3" key="1">
    <citation type="submission" date="2023-07" db="EMBL/GenBank/DDBJ databases">
        <title>Genomic Encyclopedia of Type Strains, Phase IV (KMG-IV): sequencing the most valuable type-strain genomes for metagenomic binning, comparative biology and taxonomic classification.</title>
        <authorList>
            <person name="Goeker M."/>
        </authorList>
    </citation>
    <scope>NUCLEOTIDE SEQUENCE [LARGE SCALE GENOMIC DNA]</scope>
    <source>
        <strain evidence="2 3">DSM 9768</strain>
    </source>
</reference>
<dbReference type="Pfam" id="PF00534">
    <property type="entry name" value="Glycos_transf_1"/>
    <property type="match status" value="1"/>
</dbReference>
<dbReference type="PANTHER" id="PTHR12526:SF637">
    <property type="entry name" value="GLYCOSYLTRANSFERASE EPSF-RELATED"/>
    <property type="match status" value="1"/>
</dbReference>
<dbReference type="CDD" id="cd03801">
    <property type="entry name" value="GT4_PimA-like"/>
    <property type="match status" value="1"/>
</dbReference>
<evidence type="ECO:0000313" key="2">
    <source>
        <dbReference type="EMBL" id="MDQ0255361.1"/>
    </source>
</evidence>
<accession>A0ABT9ZVV0</accession>
<gene>
    <name evidence="2" type="ORF">J2S74_002743</name>
</gene>
<dbReference type="RefSeq" id="WP_307326290.1">
    <property type="nucleotide sequence ID" value="NZ_JAUSUG010000010.1"/>
</dbReference>
<dbReference type="Gene3D" id="3.40.50.2000">
    <property type="entry name" value="Glycogen Phosphorylase B"/>
    <property type="match status" value="2"/>
</dbReference>
<comment type="caution">
    <text evidence="2">The sequence shown here is derived from an EMBL/GenBank/DDBJ whole genome shotgun (WGS) entry which is preliminary data.</text>
</comment>
<protein>
    <submittedName>
        <fullName evidence="2">Glycosyltransferase involved in cell wall biosynthesis</fullName>
    </submittedName>
</protein>
<keyword evidence="3" id="KW-1185">Reference proteome</keyword>
<proteinExistence type="predicted"/>
<dbReference type="SUPFAM" id="SSF53756">
    <property type="entry name" value="UDP-Glycosyltransferase/glycogen phosphorylase"/>
    <property type="match status" value="1"/>
</dbReference>
<dbReference type="EMBL" id="JAUSUG010000010">
    <property type="protein sequence ID" value="MDQ0255361.1"/>
    <property type="molecule type" value="Genomic_DNA"/>
</dbReference>
<feature type="domain" description="Glycosyl transferase family 1" evidence="1">
    <location>
        <begin position="206"/>
        <end position="293"/>
    </location>
</feature>
<organism evidence="2 3">
    <name type="scientific">Evansella vedderi</name>
    <dbReference type="NCBI Taxonomy" id="38282"/>
    <lineage>
        <taxon>Bacteria</taxon>
        <taxon>Bacillati</taxon>
        <taxon>Bacillota</taxon>
        <taxon>Bacilli</taxon>
        <taxon>Bacillales</taxon>
        <taxon>Bacillaceae</taxon>
        <taxon>Evansella</taxon>
    </lineage>
</organism>